<accession>A0A9P8GJK3</accession>
<feature type="non-terminal residue" evidence="2">
    <location>
        <position position="1"/>
    </location>
</feature>
<gene>
    <name evidence="2" type="ORF">KCV03_g3527</name>
</gene>
<sequence>MQYLLLLFKAMAIRLANVSVAFYSSADCDQKNIVASTNDGCVGTLNPVGYEKNEYYFSVVQNYNDKREEDISISHVDPDLEVIRKRSPEEDQALMDANRNSTGSLNPLWDPLAVQRSGTYHGDVEEDVLGYNITVRWWQAAQGIFIGIPLEEWDDDIHVASDEWIPFGDTYPFDYTASQRHINVGMDPSADLDELAKRADFKGVCTGVATCSRILYASGTAGVTKAWGAIVNVGVSAMAKSSTAYSNVVDYLHAHPVRTGIVVSGTLGIGTGLALHPLGKAIFGKEAASCTDSVTTTVIETITYTVRDTANVAQARTSYDSSGNTLITVAGAWAPEKKLTKTSYCGADATAAKTKRSLMAYFQSLAMSQS</sequence>
<dbReference type="Proteomes" id="UP000767238">
    <property type="component" value="Unassembled WGS sequence"/>
</dbReference>
<evidence type="ECO:0000313" key="2">
    <source>
        <dbReference type="EMBL" id="KAH0224623.1"/>
    </source>
</evidence>
<evidence type="ECO:0000313" key="3">
    <source>
        <dbReference type="Proteomes" id="UP000767238"/>
    </source>
</evidence>
<feature type="signal peptide" evidence="1">
    <location>
        <begin position="1"/>
        <end position="21"/>
    </location>
</feature>
<dbReference type="EMBL" id="JAHFYH010000018">
    <property type="protein sequence ID" value="KAH0224623.1"/>
    <property type="molecule type" value="Genomic_DNA"/>
</dbReference>
<protein>
    <submittedName>
        <fullName evidence="2">Uncharacterized protein</fullName>
    </submittedName>
</protein>
<keyword evidence="1" id="KW-0732">Signal</keyword>
<reference evidence="2" key="2">
    <citation type="submission" date="2021-08" db="EMBL/GenBank/DDBJ databases">
        <authorList>
            <person name="Gostincar C."/>
            <person name="Sun X."/>
            <person name="Song Z."/>
            <person name="Gunde-Cimerman N."/>
        </authorList>
    </citation>
    <scope>NUCLEOTIDE SEQUENCE</scope>
    <source>
        <strain evidence="2">EXF-8016</strain>
    </source>
</reference>
<dbReference type="OrthoDB" id="4766028at2759"/>
<dbReference type="AlphaFoldDB" id="A0A9P8GJK3"/>
<feature type="chain" id="PRO_5040238915" evidence="1">
    <location>
        <begin position="22"/>
        <end position="370"/>
    </location>
</feature>
<reference evidence="2" key="1">
    <citation type="journal article" date="2021" name="J Fungi (Basel)">
        <title>Virulence traits and population genomics of the black yeast Aureobasidium melanogenum.</title>
        <authorList>
            <person name="Cernosa A."/>
            <person name="Sun X."/>
            <person name="Gostincar C."/>
            <person name="Fang C."/>
            <person name="Gunde-Cimerman N."/>
            <person name="Song Z."/>
        </authorList>
    </citation>
    <scope>NUCLEOTIDE SEQUENCE</scope>
    <source>
        <strain evidence="2">EXF-8016</strain>
    </source>
</reference>
<comment type="caution">
    <text evidence="2">The sequence shown here is derived from an EMBL/GenBank/DDBJ whole genome shotgun (WGS) entry which is preliminary data.</text>
</comment>
<name>A0A9P8GJK3_AURME</name>
<proteinExistence type="predicted"/>
<organism evidence="2 3">
    <name type="scientific">Aureobasidium melanogenum</name>
    <name type="common">Aureobasidium pullulans var. melanogenum</name>
    <dbReference type="NCBI Taxonomy" id="46634"/>
    <lineage>
        <taxon>Eukaryota</taxon>
        <taxon>Fungi</taxon>
        <taxon>Dikarya</taxon>
        <taxon>Ascomycota</taxon>
        <taxon>Pezizomycotina</taxon>
        <taxon>Dothideomycetes</taxon>
        <taxon>Dothideomycetidae</taxon>
        <taxon>Dothideales</taxon>
        <taxon>Saccotheciaceae</taxon>
        <taxon>Aureobasidium</taxon>
    </lineage>
</organism>
<evidence type="ECO:0000256" key="1">
    <source>
        <dbReference type="SAM" id="SignalP"/>
    </source>
</evidence>